<dbReference type="InterPro" id="IPR005855">
    <property type="entry name" value="GFAT"/>
</dbReference>
<feature type="active site" description="Nucleophile; for GATase activity" evidence="8">
    <location>
        <position position="2"/>
    </location>
</feature>
<dbReference type="InterPro" id="IPR029055">
    <property type="entry name" value="Ntn_hydrolases_N"/>
</dbReference>
<feature type="domain" description="Glutamine amidotransferase type-2" evidence="9">
    <location>
        <begin position="2"/>
        <end position="221"/>
    </location>
</feature>
<evidence type="ECO:0000259" key="9">
    <source>
        <dbReference type="PROSITE" id="PS51278"/>
    </source>
</evidence>
<dbReference type="Gene3D" id="3.40.50.10490">
    <property type="entry name" value="Glucose-6-phosphate isomerase like protein, domain 1"/>
    <property type="match status" value="2"/>
</dbReference>
<dbReference type="InterPro" id="IPR017932">
    <property type="entry name" value="GATase_2_dom"/>
</dbReference>
<evidence type="ECO:0000313" key="11">
    <source>
        <dbReference type="EMBL" id="BDZ55541.1"/>
    </source>
</evidence>
<dbReference type="HAMAP" id="MF_00164">
    <property type="entry name" value="GlmS"/>
    <property type="match status" value="1"/>
</dbReference>
<evidence type="ECO:0000256" key="1">
    <source>
        <dbReference type="ARBA" id="ARBA00001031"/>
    </source>
</evidence>
<comment type="subcellular location">
    <subcellularLocation>
        <location evidence="8">Cytoplasm</location>
    </subcellularLocation>
</comment>
<comment type="function">
    <text evidence="8">Catalyzes the first step in hexosamine metabolism, converting fructose-6P into glucosamine-6P using glutamine as a nitrogen source.</text>
</comment>
<feature type="domain" description="SIS" evidence="10">
    <location>
        <begin position="289"/>
        <end position="428"/>
    </location>
</feature>
<evidence type="ECO:0000256" key="8">
    <source>
        <dbReference type="HAMAP-Rule" id="MF_00164"/>
    </source>
</evidence>
<name>A0ABN6YEF7_9MICO</name>
<feature type="domain" description="SIS" evidence="10">
    <location>
        <begin position="461"/>
        <end position="606"/>
    </location>
</feature>
<keyword evidence="8" id="KW-0963">Cytoplasm</keyword>
<dbReference type="PANTHER" id="PTHR10937:SF0">
    <property type="entry name" value="GLUTAMINE--FRUCTOSE-6-PHOSPHATE TRANSAMINASE (ISOMERIZING)"/>
    <property type="match status" value="1"/>
</dbReference>
<evidence type="ECO:0000313" key="12">
    <source>
        <dbReference type="Proteomes" id="UP001321477"/>
    </source>
</evidence>
<organism evidence="11 12">
    <name type="scientific">Agromyces marinus</name>
    <dbReference type="NCBI Taxonomy" id="1389020"/>
    <lineage>
        <taxon>Bacteria</taxon>
        <taxon>Bacillati</taxon>
        <taxon>Actinomycetota</taxon>
        <taxon>Actinomycetes</taxon>
        <taxon>Micrococcales</taxon>
        <taxon>Microbacteriaceae</taxon>
        <taxon>Agromyces</taxon>
    </lineage>
</organism>
<dbReference type="Pfam" id="PF13522">
    <property type="entry name" value="GATase_6"/>
    <property type="match status" value="1"/>
</dbReference>
<keyword evidence="4 8" id="KW-0032">Aminotransferase</keyword>
<evidence type="ECO:0000256" key="4">
    <source>
        <dbReference type="ARBA" id="ARBA00022576"/>
    </source>
</evidence>
<dbReference type="CDD" id="cd05009">
    <property type="entry name" value="SIS_GlmS_GlmD_2"/>
    <property type="match status" value="1"/>
</dbReference>
<keyword evidence="5 8" id="KW-0808">Transferase</keyword>
<comment type="catalytic activity">
    <reaction evidence="1 8">
        <text>D-fructose 6-phosphate + L-glutamine = D-glucosamine 6-phosphate + L-glutamate</text>
        <dbReference type="Rhea" id="RHEA:13237"/>
        <dbReference type="ChEBI" id="CHEBI:29985"/>
        <dbReference type="ChEBI" id="CHEBI:58359"/>
        <dbReference type="ChEBI" id="CHEBI:58725"/>
        <dbReference type="ChEBI" id="CHEBI:61527"/>
        <dbReference type="EC" id="2.6.1.16"/>
    </reaction>
</comment>
<dbReference type="Pfam" id="PF01380">
    <property type="entry name" value="SIS"/>
    <property type="match status" value="2"/>
</dbReference>
<evidence type="ECO:0000259" key="10">
    <source>
        <dbReference type="PROSITE" id="PS51464"/>
    </source>
</evidence>
<dbReference type="CDD" id="cd00714">
    <property type="entry name" value="GFAT"/>
    <property type="match status" value="1"/>
</dbReference>
<dbReference type="InterPro" id="IPR035466">
    <property type="entry name" value="GlmS/AgaS_SIS"/>
</dbReference>
<dbReference type="CDD" id="cd05008">
    <property type="entry name" value="SIS_GlmS_GlmD_1"/>
    <property type="match status" value="1"/>
</dbReference>
<reference evidence="12" key="1">
    <citation type="journal article" date="2019" name="Int. J. Syst. Evol. Microbiol.">
        <title>The Global Catalogue of Microorganisms (GCM) 10K type strain sequencing project: providing services to taxonomists for standard genome sequencing and annotation.</title>
        <authorList>
            <consortium name="The Broad Institute Genomics Platform"/>
            <consortium name="The Broad Institute Genome Sequencing Center for Infectious Disease"/>
            <person name="Wu L."/>
            <person name="Ma J."/>
        </authorList>
    </citation>
    <scope>NUCLEOTIDE SEQUENCE [LARGE SCALE GENOMIC DNA]</scope>
    <source>
        <strain evidence="12">NBRC 109019</strain>
    </source>
</reference>
<dbReference type="PANTHER" id="PTHR10937">
    <property type="entry name" value="GLUCOSAMINE--FRUCTOSE-6-PHOSPHATE AMINOTRANSFERASE, ISOMERIZING"/>
    <property type="match status" value="1"/>
</dbReference>
<dbReference type="RefSeq" id="WP_234659695.1">
    <property type="nucleotide sequence ID" value="NZ_AP027734.1"/>
</dbReference>
<accession>A0ABN6YEF7</accession>
<dbReference type="PROSITE" id="PS51464">
    <property type="entry name" value="SIS"/>
    <property type="match status" value="2"/>
</dbReference>
<dbReference type="InterPro" id="IPR047084">
    <property type="entry name" value="GFAT_N"/>
</dbReference>
<dbReference type="Gene3D" id="3.60.20.10">
    <property type="entry name" value="Glutamine Phosphoribosylpyrophosphate, subunit 1, domain 1"/>
    <property type="match status" value="1"/>
</dbReference>
<dbReference type="SUPFAM" id="SSF56235">
    <property type="entry name" value="N-terminal nucleophile aminohydrolases (Ntn hydrolases)"/>
    <property type="match status" value="1"/>
</dbReference>
<dbReference type="InterPro" id="IPR001347">
    <property type="entry name" value="SIS_dom"/>
</dbReference>
<dbReference type="SUPFAM" id="SSF53697">
    <property type="entry name" value="SIS domain"/>
    <property type="match status" value="1"/>
</dbReference>
<dbReference type="PROSITE" id="PS51278">
    <property type="entry name" value="GATASE_TYPE_2"/>
    <property type="match status" value="1"/>
</dbReference>
<evidence type="ECO:0000256" key="5">
    <source>
        <dbReference type="ARBA" id="ARBA00022679"/>
    </source>
</evidence>
<comment type="subunit">
    <text evidence="8">Homodimer.</text>
</comment>
<proteinExistence type="inferred from homology"/>
<dbReference type="EMBL" id="AP027734">
    <property type="protein sequence ID" value="BDZ55541.1"/>
    <property type="molecule type" value="Genomic_DNA"/>
</dbReference>
<evidence type="ECO:0000256" key="7">
    <source>
        <dbReference type="ARBA" id="ARBA00022962"/>
    </source>
</evidence>
<protein>
    <recommendedName>
        <fullName evidence="3 8">Glutamine--fructose-6-phosphate aminotransferase [isomerizing]</fullName>
        <ecNumber evidence="2 8">2.6.1.16</ecNumber>
    </recommendedName>
    <alternativeName>
        <fullName evidence="8">D-fructose-6-phosphate amidotransferase</fullName>
    </alternativeName>
    <alternativeName>
        <fullName evidence="8">GFAT</fullName>
    </alternativeName>
    <alternativeName>
        <fullName evidence="8">Glucosamine-6-phosphate synthase</fullName>
    </alternativeName>
    <alternativeName>
        <fullName evidence="8">Hexosephosphate aminotransferase</fullName>
    </alternativeName>
    <alternativeName>
        <fullName evidence="8">L-glutamine--D-fructose-6-phosphate amidotransferase</fullName>
    </alternativeName>
</protein>
<dbReference type="InterPro" id="IPR046348">
    <property type="entry name" value="SIS_dom_sf"/>
</dbReference>
<evidence type="ECO:0000256" key="2">
    <source>
        <dbReference type="ARBA" id="ARBA00012916"/>
    </source>
</evidence>
<dbReference type="EC" id="2.6.1.16" evidence="2 8"/>
<gene>
    <name evidence="8 11" type="primary">glmS</name>
    <name evidence="11" type="ORF">GCM10025870_26140</name>
</gene>
<dbReference type="NCBIfam" id="NF001484">
    <property type="entry name" value="PRK00331.1"/>
    <property type="match status" value="1"/>
</dbReference>
<dbReference type="Proteomes" id="UP001321477">
    <property type="component" value="Chromosome"/>
</dbReference>
<evidence type="ECO:0000256" key="6">
    <source>
        <dbReference type="ARBA" id="ARBA00022737"/>
    </source>
</evidence>
<keyword evidence="6" id="KW-0677">Repeat</keyword>
<dbReference type="NCBIfam" id="TIGR01135">
    <property type="entry name" value="glmS"/>
    <property type="match status" value="1"/>
</dbReference>
<feature type="initiator methionine" description="Removed" evidence="8">
    <location>
        <position position="1"/>
    </location>
</feature>
<sequence length="616" mass="66152">MCGIVGYVGERNSLDVLMGGLRRLEYRGYDSAGVAVVDAEGDLETAKRAGKLQVLADELDRHPIRPGGTGIGHTRWATHGGPTDRNAHPHLGDDGRLALIHNGIIENFADLKAELEAEGHAFESETDTEVAAVLLGRLRRETGDLREAFRRTVSRLDGAFTLLAVHRDEPGVVVGARRNSPLVIGLGDGENFLGSDVAAFVEYTKRAVAIGQDQIVAITAEGVTVTDFEGAPVEVEPFDVAWDASAAEKGGWSSFMRKEVSEQPDAVANTIRGRVVDGVVAIPELEAFGDESLRDVRRITVVACGTAAYAGMVAKYAIEQWTRIPVEVELSHEFRYRDPVIDEHTLVVSISQSGETMDTLMAVKYAREQGARTISVCNTQGATIPRESDAVVYTHAGPEVAVASTKAFVAQITALYLFGLHVARVRGTLSDAELAEHVDELLAIPGKLSTVLEESDRVGELAHWMSDTRSVLFLGRHVGFPIAMEGALKLKELAYIHAEGFAAGELKHGPIALIEPGQPVFVVVPSPRGSASLHPKVVSNIQEIRARGARVIAIAEAGDAAVLPFADEVIRIPLAAPLFEPLLAVVPLQIFAMELSQAKGLDVDQPRNLAKSVTVE</sequence>
<keyword evidence="12" id="KW-1185">Reference proteome</keyword>
<dbReference type="GO" id="GO:0008483">
    <property type="term" value="F:transaminase activity"/>
    <property type="evidence" value="ECO:0007669"/>
    <property type="project" value="UniProtKB-KW"/>
</dbReference>
<keyword evidence="7" id="KW-0315">Glutamine amidotransferase</keyword>
<dbReference type="InterPro" id="IPR035490">
    <property type="entry name" value="GlmS/FrlB_SIS"/>
</dbReference>
<feature type="active site" description="For Fru-6P isomerization activity" evidence="8">
    <location>
        <position position="611"/>
    </location>
</feature>
<evidence type="ECO:0000256" key="3">
    <source>
        <dbReference type="ARBA" id="ARBA00016090"/>
    </source>
</evidence>